<dbReference type="SUPFAM" id="SSF53335">
    <property type="entry name" value="S-adenosyl-L-methionine-dependent methyltransferases"/>
    <property type="match status" value="1"/>
</dbReference>
<dbReference type="NCBIfam" id="TIGR00027">
    <property type="entry name" value="mthyl_TIGR00027"/>
    <property type="match status" value="1"/>
</dbReference>
<keyword evidence="5" id="KW-1185">Reference proteome</keyword>
<name>A0A5N6QTY4_9ROSI</name>
<sequence length="316" mass="35786">MDSLVGFAHAPATAILRPPSTCASKKKINGLRAKLSDDNDPLLQTAINAASLRFQETHRPEPLFVDPYAGCFVPPDVQMDMRQCSHHYCQCLATKYIDDKLLQTVNHIDGLKQVVLLTDGMDTRPYRLSWPTSSIIFDISPDRVFKRAAEKLEGVGAKIPRKSLFLHVPMESSDIQQSLCAKGFNGNQPSIWAIQGLPVMTFASFEEVLCIVSNLAMNGCFFLGELPAWLVETEIGMKSSTRQWMDKLFMSNGFRVDMISYEDVARNLGKQLASEQYKNILFVAEQLRFSDDQMETWRREFQRVEDQGDEEGFEEL</sequence>
<keyword evidence="2" id="KW-0489">Methyltransferase</keyword>
<dbReference type="InterPro" id="IPR007213">
    <property type="entry name" value="Ppm1/Ppm2/Tcmp"/>
</dbReference>
<evidence type="ECO:0000313" key="5">
    <source>
        <dbReference type="Proteomes" id="UP000327013"/>
    </source>
</evidence>
<dbReference type="Proteomes" id="UP000327013">
    <property type="component" value="Chromosome 2"/>
</dbReference>
<evidence type="ECO:0000256" key="2">
    <source>
        <dbReference type="ARBA" id="ARBA00022603"/>
    </source>
</evidence>
<dbReference type="Gene3D" id="3.40.50.150">
    <property type="entry name" value="Vaccinia Virus protein VP39"/>
    <property type="match status" value="1"/>
</dbReference>
<evidence type="ECO:0000313" key="4">
    <source>
        <dbReference type="EMBL" id="KAE8009469.1"/>
    </source>
</evidence>
<organism evidence="4 5">
    <name type="scientific">Carpinus fangiana</name>
    <dbReference type="NCBI Taxonomy" id="176857"/>
    <lineage>
        <taxon>Eukaryota</taxon>
        <taxon>Viridiplantae</taxon>
        <taxon>Streptophyta</taxon>
        <taxon>Embryophyta</taxon>
        <taxon>Tracheophyta</taxon>
        <taxon>Spermatophyta</taxon>
        <taxon>Magnoliopsida</taxon>
        <taxon>eudicotyledons</taxon>
        <taxon>Gunneridae</taxon>
        <taxon>Pentapetalae</taxon>
        <taxon>rosids</taxon>
        <taxon>fabids</taxon>
        <taxon>Fagales</taxon>
        <taxon>Betulaceae</taxon>
        <taxon>Carpinus</taxon>
    </lineage>
</organism>
<dbReference type="GO" id="GO:0008168">
    <property type="term" value="F:methyltransferase activity"/>
    <property type="evidence" value="ECO:0007669"/>
    <property type="project" value="UniProtKB-KW"/>
</dbReference>
<dbReference type="Pfam" id="PF04072">
    <property type="entry name" value="LCM"/>
    <property type="match status" value="1"/>
</dbReference>
<dbReference type="InterPro" id="IPR029063">
    <property type="entry name" value="SAM-dependent_MTases_sf"/>
</dbReference>
<accession>A0A5N6QTY4</accession>
<dbReference type="GO" id="GO:0032259">
    <property type="term" value="P:methylation"/>
    <property type="evidence" value="ECO:0007669"/>
    <property type="project" value="UniProtKB-KW"/>
</dbReference>
<dbReference type="InterPro" id="IPR011610">
    <property type="entry name" value="SAM_mthyl_Trfase_ML2640-like"/>
</dbReference>
<evidence type="ECO:0000256" key="1">
    <source>
        <dbReference type="ARBA" id="ARBA00008138"/>
    </source>
</evidence>
<dbReference type="OrthoDB" id="203237at2759"/>
<keyword evidence="3" id="KW-0808">Transferase</keyword>
<evidence type="ECO:0008006" key="6">
    <source>
        <dbReference type="Google" id="ProtNLM"/>
    </source>
</evidence>
<dbReference type="PANTHER" id="PTHR43619">
    <property type="entry name" value="S-ADENOSYL-L-METHIONINE-DEPENDENT METHYLTRANSFERASE YKTD-RELATED"/>
    <property type="match status" value="1"/>
</dbReference>
<dbReference type="EMBL" id="CM017322">
    <property type="protein sequence ID" value="KAE8009469.1"/>
    <property type="molecule type" value="Genomic_DNA"/>
</dbReference>
<comment type="similarity">
    <text evidence="1">Belongs to the UPF0677 family.</text>
</comment>
<reference evidence="4 5" key="1">
    <citation type="submission" date="2019-06" db="EMBL/GenBank/DDBJ databases">
        <title>A chromosomal-level reference genome of Carpinus fangiana (Coryloideae, Betulaceae).</title>
        <authorList>
            <person name="Yang X."/>
            <person name="Wang Z."/>
            <person name="Zhang L."/>
            <person name="Hao G."/>
            <person name="Liu J."/>
            <person name="Yang Y."/>
        </authorList>
    </citation>
    <scope>NUCLEOTIDE SEQUENCE [LARGE SCALE GENOMIC DNA]</scope>
    <source>
        <strain evidence="4">Cfa_2016G</strain>
        <tissue evidence="4">Leaf</tissue>
    </source>
</reference>
<dbReference type="AlphaFoldDB" id="A0A5N6QTY4"/>
<dbReference type="PANTHER" id="PTHR43619:SF2">
    <property type="entry name" value="S-ADENOSYL-L-METHIONINE-DEPENDENT METHYLTRANSFERASES SUPERFAMILY PROTEIN"/>
    <property type="match status" value="1"/>
</dbReference>
<evidence type="ECO:0000256" key="3">
    <source>
        <dbReference type="ARBA" id="ARBA00022679"/>
    </source>
</evidence>
<protein>
    <recommendedName>
        <fullName evidence="6">S-adenosyl-L-methionine-dependent methyltransferase</fullName>
    </recommendedName>
</protein>
<gene>
    <name evidence="4" type="ORF">FH972_005906</name>
</gene>
<proteinExistence type="inferred from homology"/>